<sequence>MSVVRTSTGGAKVKSTSTEWSGEWEEQAFVSGPGVVIEGNVTQVRYHSVSDARDVHRYMAVRIKVTMARKRNIDEHGIEHEPRMVGMKRLRTGYLSYKKVDPKDPDAVLPDELSKLLGSEEAGTSMPPEVYPPALEHVHPTVEGVFELWGESDMMRPLDLRPEDELRIRTKGNSMFIESIARTTDSSFQNYSGGQVLDGWASKIKPGGFGDNEPLPGEDKEGIDSDEWDNDDDSDW</sequence>
<dbReference type="GO" id="GO:0051126">
    <property type="term" value="P:negative regulation of actin nucleation"/>
    <property type="evidence" value="ECO:0007669"/>
    <property type="project" value="InterPro"/>
</dbReference>
<proteinExistence type="inferred from homology"/>
<dbReference type="OMA" id="QTVAFWI"/>
<dbReference type="AlphaFoldDB" id="A0A0L0DTJ5"/>
<protein>
    <recommendedName>
        <fullName evidence="2">Arpin</fullName>
    </recommendedName>
</protein>
<evidence type="ECO:0000256" key="2">
    <source>
        <dbReference type="ARBA" id="ARBA00019314"/>
    </source>
</evidence>
<dbReference type="EMBL" id="GL349439">
    <property type="protein sequence ID" value="KNC55547.1"/>
    <property type="molecule type" value="Genomic_DNA"/>
</dbReference>
<dbReference type="Proteomes" id="UP000054408">
    <property type="component" value="Unassembled WGS sequence"/>
</dbReference>
<dbReference type="PANTHER" id="PTHR31199:SF1">
    <property type="entry name" value="ARPIN"/>
    <property type="match status" value="1"/>
</dbReference>
<reference evidence="4 5" key="1">
    <citation type="submission" date="2010-05" db="EMBL/GenBank/DDBJ databases">
        <title>The Genome Sequence of Thecamonas trahens ATCC 50062.</title>
        <authorList>
            <consortium name="The Broad Institute Genome Sequencing Platform"/>
            <person name="Russ C."/>
            <person name="Cuomo C."/>
            <person name="Shea T."/>
            <person name="Young S.K."/>
            <person name="Zeng Q."/>
            <person name="Koehrsen M."/>
            <person name="Haas B."/>
            <person name="Borodovsky M."/>
            <person name="Guigo R."/>
            <person name="Alvarado L."/>
            <person name="Berlin A."/>
            <person name="Bochicchio J."/>
            <person name="Borenstein D."/>
            <person name="Chapman S."/>
            <person name="Chen Z."/>
            <person name="Freedman E."/>
            <person name="Gellesch M."/>
            <person name="Goldberg J."/>
            <person name="Griggs A."/>
            <person name="Gujja S."/>
            <person name="Heilman E."/>
            <person name="Heiman D."/>
            <person name="Hepburn T."/>
            <person name="Howarth C."/>
            <person name="Jen D."/>
            <person name="Larson L."/>
            <person name="Mehta T."/>
            <person name="Park D."/>
            <person name="Pearson M."/>
            <person name="Roberts A."/>
            <person name="Saif S."/>
            <person name="Shenoy N."/>
            <person name="Sisk P."/>
            <person name="Stolte C."/>
            <person name="Sykes S."/>
            <person name="Thomson T."/>
            <person name="Walk T."/>
            <person name="White J."/>
            <person name="Yandava C."/>
            <person name="Burger G."/>
            <person name="Gray M.W."/>
            <person name="Holland P.W.H."/>
            <person name="King N."/>
            <person name="Lang F.B.F."/>
            <person name="Roger A.J."/>
            <person name="Ruiz-Trillo I."/>
            <person name="Lander E."/>
            <person name="Nusbaum C."/>
        </authorList>
    </citation>
    <scope>NUCLEOTIDE SEQUENCE [LARGE SCALE GENOMIC DNA]</scope>
    <source>
        <strain evidence="4 5">ATCC 50062</strain>
    </source>
</reference>
<dbReference type="RefSeq" id="XP_013761321.1">
    <property type="nucleotide sequence ID" value="XM_013905867.1"/>
</dbReference>
<evidence type="ECO:0000313" key="5">
    <source>
        <dbReference type="Proteomes" id="UP000054408"/>
    </source>
</evidence>
<dbReference type="PANTHER" id="PTHR31199">
    <property type="entry name" value="ARPIN"/>
    <property type="match status" value="1"/>
</dbReference>
<accession>A0A0L0DTJ5</accession>
<gene>
    <name evidence="4" type="ORF">AMSG_01810</name>
</gene>
<feature type="region of interest" description="Disordered" evidence="3">
    <location>
        <begin position="202"/>
        <end position="236"/>
    </location>
</feature>
<dbReference type="OrthoDB" id="5953051at2759"/>
<dbReference type="InterPro" id="IPR018889">
    <property type="entry name" value="Arpin"/>
</dbReference>
<dbReference type="STRING" id="461836.A0A0L0DTJ5"/>
<name>A0A0L0DTJ5_THETB</name>
<organism evidence="4 5">
    <name type="scientific">Thecamonas trahens ATCC 50062</name>
    <dbReference type="NCBI Taxonomy" id="461836"/>
    <lineage>
        <taxon>Eukaryota</taxon>
        <taxon>Apusozoa</taxon>
        <taxon>Apusomonadida</taxon>
        <taxon>Apusomonadidae</taxon>
        <taxon>Thecamonas</taxon>
    </lineage>
</organism>
<dbReference type="GeneID" id="25561538"/>
<evidence type="ECO:0000256" key="1">
    <source>
        <dbReference type="ARBA" id="ARBA00008453"/>
    </source>
</evidence>
<evidence type="ECO:0000256" key="3">
    <source>
        <dbReference type="SAM" id="MobiDB-lite"/>
    </source>
</evidence>
<keyword evidence="5" id="KW-1185">Reference proteome</keyword>
<dbReference type="Pfam" id="PF10574">
    <property type="entry name" value="UPF0552"/>
    <property type="match status" value="1"/>
</dbReference>
<comment type="similarity">
    <text evidence="1">Belongs to the Arpin family.</text>
</comment>
<evidence type="ECO:0000313" key="4">
    <source>
        <dbReference type="EMBL" id="KNC55547.1"/>
    </source>
</evidence>
<feature type="compositionally biased region" description="Acidic residues" evidence="3">
    <location>
        <begin position="224"/>
        <end position="236"/>
    </location>
</feature>